<dbReference type="EMBL" id="CP011390">
    <property type="protein sequence ID" value="ANE53035.1"/>
    <property type="molecule type" value="Genomic_DNA"/>
</dbReference>
<dbReference type="STRING" id="1492898.SY85_23730"/>
<sequence length="393" mass="44639">MFNYLFKKDTLLATIAVFFIMGLLSLLPINTHVLDPIKFALQDFDYNDLAYSRMGKNRETPIDTNIVIVNIGNAGRQEIAAMIQKVNEQHPKVIGVDVLFNAPKGEAEDSLLKAQITNNPKVVLAYNLHSNGEAISHEGFLYGQAPNKGFANFIGEEGGVIRHFAPTMNQGSNDYSFFAASIAKVADPQGYQELKSRHQPIEIINYTHTSEKFVVVDGQELLNGEINSVSLANKVVLLGFVSSEEGSVLDRHFTPMNKNSFGKTLPDMEGVFVHANIIRMILDKDYIRKVPAWITWTLAFLLCWLHMSLFIKYYLERHLWFHLVAKTAQLFSAILFVYLALLFFYKFDTKVNLTPSLVAIILAVDVLYFYEAFCTWLNKKYHYKSVFAHAKHH</sequence>
<reference evidence="3 4" key="2">
    <citation type="journal article" date="2016" name="Int. J. Syst. Evol. Microbiol.">
        <title>Flavisolibacter tropicus sp. nov., isolated from tropical soil.</title>
        <authorList>
            <person name="Lee J.J."/>
            <person name="Kang M.S."/>
            <person name="Kim G.S."/>
            <person name="Lee C.S."/>
            <person name="Lim S."/>
            <person name="Lee J."/>
            <person name="Roh S.H."/>
            <person name="Kang H."/>
            <person name="Ha J.M."/>
            <person name="Bae S."/>
            <person name="Jung H.Y."/>
            <person name="Kim M.K."/>
        </authorList>
    </citation>
    <scope>NUCLEOTIDE SEQUENCE [LARGE SCALE GENOMIC DNA]</scope>
    <source>
        <strain evidence="3 4">LCS9</strain>
    </source>
</reference>
<dbReference type="OrthoDB" id="1403562at2"/>
<dbReference type="KEGG" id="fla:SY85_23730"/>
<feature type="transmembrane region" description="Helical" evidence="1">
    <location>
        <begin position="357"/>
        <end position="377"/>
    </location>
</feature>
<dbReference type="Proteomes" id="UP000077177">
    <property type="component" value="Chromosome"/>
</dbReference>
<dbReference type="SMART" id="SM01080">
    <property type="entry name" value="CHASE2"/>
    <property type="match status" value="1"/>
</dbReference>
<feature type="transmembrane region" description="Helical" evidence="1">
    <location>
        <begin position="327"/>
        <end position="345"/>
    </location>
</feature>
<keyword evidence="1" id="KW-0472">Membrane</keyword>
<evidence type="ECO:0000313" key="4">
    <source>
        <dbReference type="Proteomes" id="UP000077177"/>
    </source>
</evidence>
<organism evidence="3 4">
    <name type="scientific">Flavisolibacter tropicus</name>
    <dbReference type="NCBI Taxonomy" id="1492898"/>
    <lineage>
        <taxon>Bacteria</taxon>
        <taxon>Pseudomonadati</taxon>
        <taxon>Bacteroidota</taxon>
        <taxon>Chitinophagia</taxon>
        <taxon>Chitinophagales</taxon>
        <taxon>Chitinophagaceae</taxon>
        <taxon>Flavisolibacter</taxon>
    </lineage>
</organism>
<feature type="transmembrane region" description="Helical" evidence="1">
    <location>
        <begin position="293"/>
        <end position="315"/>
    </location>
</feature>
<evidence type="ECO:0000259" key="2">
    <source>
        <dbReference type="SMART" id="SM01080"/>
    </source>
</evidence>
<evidence type="ECO:0000256" key="1">
    <source>
        <dbReference type="SAM" id="Phobius"/>
    </source>
</evidence>
<feature type="transmembrane region" description="Helical" evidence="1">
    <location>
        <begin position="12"/>
        <end position="29"/>
    </location>
</feature>
<dbReference type="Pfam" id="PF05226">
    <property type="entry name" value="CHASE2"/>
    <property type="match status" value="1"/>
</dbReference>
<keyword evidence="1" id="KW-1133">Transmembrane helix</keyword>
<evidence type="ECO:0000313" key="3">
    <source>
        <dbReference type="EMBL" id="ANE53035.1"/>
    </source>
</evidence>
<keyword evidence="1" id="KW-0812">Transmembrane</keyword>
<name>A0A172U109_9BACT</name>
<feature type="domain" description="CHASE2" evidence="2">
    <location>
        <begin position="39"/>
        <end position="310"/>
    </location>
</feature>
<gene>
    <name evidence="3" type="ORF">SY85_23730</name>
</gene>
<dbReference type="AlphaFoldDB" id="A0A172U109"/>
<dbReference type="RefSeq" id="WP_066408565.1">
    <property type="nucleotide sequence ID" value="NZ_CP011390.1"/>
</dbReference>
<reference evidence="4" key="1">
    <citation type="submission" date="2015-01" db="EMBL/GenBank/DDBJ databases">
        <title>Flavisolibacter sp./LCS9/ whole genome sequencing.</title>
        <authorList>
            <person name="Kim M.K."/>
            <person name="Srinivasan S."/>
            <person name="Lee J.-J."/>
        </authorList>
    </citation>
    <scope>NUCLEOTIDE SEQUENCE [LARGE SCALE GENOMIC DNA]</scope>
    <source>
        <strain evidence="4">LCS9</strain>
    </source>
</reference>
<protein>
    <recommendedName>
        <fullName evidence="2">CHASE2 domain-containing protein</fullName>
    </recommendedName>
</protein>
<dbReference type="InterPro" id="IPR007890">
    <property type="entry name" value="CHASE2"/>
</dbReference>
<keyword evidence="4" id="KW-1185">Reference proteome</keyword>
<accession>A0A172U109</accession>
<proteinExistence type="predicted"/>